<comment type="catalytic activity">
    <reaction evidence="1">
        <text>aldehydo-D-ribose 5-phosphate = D-ribulose 5-phosphate</text>
        <dbReference type="Rhea" id="RHEA:14657"/>
        <dbReference type="ChEBI" id="CHEBI:58121"/>
        <dbReference type="ChEBI" id="CHEBI:58273"/>
        <dbReference type="EC" id="5.3.1.6"/>
    </reaction>
</comment>
<evidence type="ECO:0000256" key="8">
    <source>
        <dbReference type="ARBA" id="ARBA00032273"/>
    </source>
</evidence>
<dbReference type="InterPro" id="IPR037171">
    <property type="entry name" value="NagB/RpiA_transferase-like"/>
</dbReference>
<dbReference type="Proteomes" id="UP001360953">
    <property type="component" value="Unassembled WGS sequence"/>
</dbReference>
<dbReference type="PANTHER" id="PTHR11934:SF0">
    <property type="entry name" value="RIBOSE-5-PHOSPHATE ISOMERASE"/>
    <property type="match status" value="1"/>
</dbReference>
<sequence>MRDRDRPPKTSPDAARAYSDADDGTLPHCATSSLSPRLHTAVAFRLPLLTAVSIQNRCMPRATIRFFLPEPLPFHRPTARLSAVNRLSFGSLTQSKSAAIWNQPRSTCRKVLKPYISLPRQSKRFASSKMPELSIEDAKKQAALKAVEEHFDPNARYVGIGSGTTIVYVVEAIKEKSNNPGIQFVPTGYQSRQVIVKAGLTPIAYDSLPANEILDVAFDGADEVDDDLNCIKGGGACLFQEKLVAERAKKFVCVADYRKQQSRLLTQWPSIPIEVAPLAAYTVLSALKRLGSPNPEIRTHSLEKSGPIKTDQDFFIIDAPFKQLITESDVAAKGGKAGNGEDGVWEVNTLAKEIKRITGVLEVGIFAGENGAQAQARGAAGGQKPVACYFGMQDGSVSVRLAKQ</sequence>
<dbReference type="EC" id="5.3.1.6" evidence="4"/>
<evidence type="ECO:0000256" key="7">
    <source>
        <dbReference type="ARBA" id="ARBA00029734"/>
    </source>
</evidence>
<dbReference type="CDD" id="cd01398">
    <property type="entry name" value="RPI_A"/>
    <property type="match status" value="1"/>
</dbReference>
<evidence type="ECO:0000256" key="1">
    <source>
        <dbReference type="ARBA" id="ARBA00001713"/>
    </source>
</evidence>
<dbReference type="NCBIfam" id="TIGR00021">
    <property type="entry name" value="rpiA"/>
    <property type="match status" value="1"/>
</dbReference>
<dbReference type="PANTHER" id="PTHR11934">
    <property type="entry name" value="RIBOSE-5-PHOSPHATE ISOMERASE"/>
    <property type="match status" value="1"/>
</dbReference>
<dbReference type="Gene3D" id="3.30.70.260">
    <property type="match status" value="1"/>
</dbReference>
<dbReference type="RefSeq" id="XP_066656065.1">
    <property type="nucleotide sequence ID" value="XM_066800004.1"/>
</dbReference>
<dbReference type="Pfam" id="PF06026">
    <property type="entry name" value="Rib_5-P_isom_A"/>
    <property type="match status" value="1"/>
</dbReference>
<comment type="caution">
    <text evidence="10">The sequence shown here is derived from an EMBL/GenBank/DDBJ whole genome shotgun (WGS) entry which is preliminary data.</text>
</comment>
<evidence type="ECO:0000256" key="5">
    <source>
        <dbReference type="ARBA" id="ARBA00019150"/>
    </source>
</evidence>
<comment type="similarity">
    <text evidence="3">Belongs to the ribose 5-phosphate isomerase family.</text>
</comment>
<evidence type="ECO:0000256" key="6">
    <source>
        <dbReference type="ARBA" id="ARBA00023235"/>
    </source>
</evidence>
<dbReference type="GeneID" id="92032910"/>
<keyword evidence="6 10" id="KW-0413">Isomerase</keyword>
<comment type="pathway">
    <text evidence="2">Carbohydrate degradation; pentose phosphate pathway; D-ribose 5-phosphate from D-ribulose 5-phosphate (non-oxidative stage): step 1/1.</text>
</comment>
<evidence type="ECO:0000256" key="9">
    <source>
        <dbReference type="SAM" id="MobiDB-lite"/>
    </source>
</evidence>
<protein>
    <recommendedName>
        <fullName evidence="5">Ribose-5-phosphate isomerase</fullName>
        <ecNumber evidence="4">5.3.1.6</ecNumber>
    </recommendedName>
    <alternativeName>
        <fullName evidence="8">D-ribose-5-phosphate ketol-isomerase</fullName>
    </alternativeName>
    <alternativeName>
        <fullName evidence="7">Phosphoriboisomerase</fullName>
    </alternativeName>
</protein>
<feature type="region of interest" description="Disordered" evidence="9">
    <location>
        <begin position="1"/>
        <end position="24"/>
    </location>
</feature>
<dbReference type="SUPFAM" id="SSF75445">
    <property type="entry name" value="D-ribose-5-phosphate isomerase (RpiA), lid domain"/>
    <property type="match status" value="1"/>
</dbReference>
<proteinExistence type="inferred from homology"/>
<keyword evidence="11" id="KW-1185">Reference proteome</keyword>
<evidence type="ECO:0000256" key="2">
    <source>
        <dbReference type="ARBA" id="ARBA00004988"/>
    </source>
</evidence>
<reference evidence="10 11" key="1">
    <citation type="submission" date="2024-04" db="EMBL/GenBank/DDBJ databases">
        <title>Phyllosticta paracitricarpa is synonymous to the EU quarantine fungus P. citricarpa based on phylogenomic analyses.</title>
        <authorList>
            <consortium name="Lawrence Berkeley National Laboratory"/>
            <person name="Van ingen-buijs V.A."/>
            <person name="Van westerhoven A.C."/>
            <person name="Haridas S."/>
            <person name="Skiadas P."/>
            <person name="Martin F."/>
            <person name="Groenewald J.Z."/>
            <person name="Crous P.W."/>
            <person name="Seidl M.F."/>
        </authorList>
    </citation>
    <scope>NUCLEOTIDE SEQUENCE [LARGE SCALE GENOMIC DNA]</scope>
    <source>
        <strain evidence="10 11">CPC 17464</strain>
    </source>
</reference>
<evidence type="ECO:0000256" key="4">
    <source>
        <dbReference type="ARBA" id="ARBA00011959"/>
    </source>
</evidence>
<accession>A0ABR1LT72</accession>
<dbReference type="EMBL" id="JBBPEH010000005">
    <property type="protein sequence ID" value="KAK7538378.1"/>
    <property type="molecule type" value="Genomic_DNA"/>
</dbReference>
<dbReference type="SUPFAM" id="SSF100950">
    <property type="entry name" value="NagB/RpiA/CoA transferase-like"/>
    <property type="match status" value="1"/>
</dbReference>
<evidence type="ECO:0000256" key="3">
    <source>
        <dbReference type="ARBA" id="ARBA00008088"/>
    </source>
</evidence>
<name>A0ABR1LT72_9PEZI</name>
<dbReference type="InterPro" id="IPR004788">
    <property type="entry name" value="Ribose5P_isomerase_type_A"/>
</dbReference>
<dbReference type="GO" id="GO:0016853">
    <property type="term" value="F:isomerase activity"/>
    <property type="evidence" value="ECO:0007669"/>
    <property type="project" value="UniProtKB-KW"/>
</dbReference>
<evidence type="ECO:0000313" key="10">
    <source>
        <dbReference type="EMBL" id="KAK7538378.1"/>
    </source>
</evidence>
<dbReference type="Gene3D" id="3.40.50.1360">
    <property type="match status" value="1"/>
</dbReference>
<evidence type="ECO:0000313" key="11">
    <source>
        <dbReference type="Proteomes" id="UP001360953"/>
    </source>
</evidence>
<gene>
    <name evidence="10" type="ORF">J3D65DRAFT_621801</name>
</gene>
<organism evidence="10 11">
    <name type="scientific">Phyllosticta citribraziliensis</name>
    <dbReference type="NCBI Taxonomy" id="989973"/>
    <lineage>
        <taxon>Eukaryota</taxon>
        <taxon>Fungi</taxon>
        <taxon>Dikarya</taxon>
        <taxon>Ascomycota</taxon>
        <taxon>Pezizomycotina</taxon>
        <taxon>Dothideomycetes</taxon>
        <taxon>Dothideomycetes incertae sedis</taxon>
        <taxon>Botryosphaeriales</taxon>
        <taxon>Phyllostictaceae</taxon>
        <taxon>Phyllosticta</taxon>
    </lineage>
</organism>